<feature type="binding site" evidence="8">
    <location>
        <position position="269"/>
    </location>
    <ligand>
        <name>Mn(2+)</name>
        <dbReference type="ChEBI" id="CHEBI:29035"/>
        <label>2</label>
    </ligand>
</feature>
<dbReference type="Pfam" id="PF02789">
    <property type="entry name" value="Peptidase_M17_N"/>
    <property type="match status" value="1"/>
</dbReference>
<protein>
    <recommendedName>
        <fullName evidence="8">Probable cytosol aminopeptidase</fullName>
        <ecNumber evidence="8">3.4.11.1</ecNumber>
    </recommendedName>
    <alternativeName>
        <fullName evidence="8">Leucine aminopeptidase</fullName>
        <shortName evidence="8">LAP</shortName>
        <ecNumber evidence="8">3.4.11.10</ecNumber>
    </alternativeName>
    <alternativeName>
        <fullName evidence="8">Leucyl aminopeptidase</fullName>
    </alternativeName>
</protein>
<evidence type="ECO:0000256" key="4">
    <source>
        <dbReference type="ARBA" id="ARBA00022438"/>
    </source>
</evidence>
<evidence type="ECO:0000256" key="6">
    <source>
        <dbReference type="ARBA" id="ARBA00022801"/>
    </source>
</evidence>
<comment type="catalytic activity">
    <reaction evidence="2 8">
        <text>Release of an N-terminal amino acid, preferentially leucine, but not glutamic or aspartic acids.</text>
        <dbReference type="EC" id="3.4.11.10"/>
    </reaction>
</comment>
<keyword evidence="4 8" id="KW-0031">Aminopeptidase</keyword>
<comment type="catalytic activity">
    <reaction evidence="1 8">
        <text>Release of an N-terminal amino acid, Xaa-|-Yaa-, in which Xaa is preferably Leu, but may be other amino acids including Pro although not Arg or Lys, and Yaa may be Pro. Amino acid amides and methyl esters are also readily hydrolyzed, but rates on arylamides are exceedingly low.</text>
        <dbReference type="EC" id="3.4.11.1"/>
    </reaction>
</comment>
<feature type="binding site" evidence="8">
    <location>
        <position position="348"/>
    </location>
    <ligand>
        <name>Mn(2+)</name>
        <dbReference type="ChEBI" id="CHEBI:29035"/>
        <label>1</label>
    </ligand>
</feature>
<dbReference type="Pfam" id="PF00883">
    <property type="entry name" value="Peptidase_M17"/>
    <property type="match status" value="1"/>
</dbReference>
<dbReference type="GO" id="GO:0006508">
    <property type="term" value="P:proteolysis"/>
    <property type="evidence" value="ECO:0007669"/>
    <property type="project" value="UniProtKB-KW"/>
</dbReference>
<dbReference type="InterPro" id="IPR008283">
    <property type="entry name" value="Peptidase_M17_N"/>
</dbReference>
<dbReference type="EC" id="3.4.11.1" evidence="8"/>
<dbReference type="SUPFAM" id="SSF52949">
    <property type="entry name" value="Macro domain-like"/>
    <property type="match status" value="1"/>
</dbReference>
<feature type="active site" evidence="8">
    <location>
        <position position="350"/>
    </location>
</feature>
<dbReference type="NCBIfam" id="NF002074">
    <property type="entry name" value="PRK00913.1-4"/>
    <property type="match status" value="1"/>
</dbReference>
<name>A0A974PMQ9_9HYPH</name>
<feature type="binding site" evidence="8">
    <location>
        <position position="269"/>
    </location>
    <ligand>
        <name>Mn(2+)</name>
        <dbReference type="ChEBI" id="CHEBI:29035"/>
        <label>1</label>
    </ligand>
</feature>
<dbReference type="Gene3D" id="3.40.220.10">
    <property type="entry name" value="Leucine Aminopeptidase, subunit E, domain 1"/>
    <property type="match status" value="1"/>
</dbReference>
<dbReference type="InterPro" id="IPR000819">
    <property type="entry name" value="Peptidase_M17_C"/>
</dbReference>
<dbReference type="RefSeq" id="WP_203193356.1">
    <property type="nucleotide sequence ID" value="NZ_CP063362.1"/>
</dbReference>
<dbReference type="SUPFAM" id="SSF53187">
    <property type="entry name" value="Zn-dependent exopeptidases"/>
    <property type="match status" value="1"/>
</dbReference>
<dbReference type="NCBIfam" id="NF002083">
    <property type="entry name" value="PRK00913.3-5"/>
    <property type="match status" value="1"/>
</dbReference>
<feature type="binding site" evidence="8">
    <location>
        <position position="348"/>
    </location>
    <ligand>
        <name>Mn(2+)</name>
        <dbReference type="ChEBI" id="CHEBI:29035"/>
        <label>2</label>
    </ligand>
</feature>
<dbReference type="PRINTS" id="PR00481">
    <property type="entry name" value="LAMNOPPTDASE"/>
</dbReference>
<dbReference type="NCBIfam" id="NF002073">
    <property type="entry name" value="PRK00913.1-2"/>
    <property type="match status" value="1"/>
</dbReference>
<comment type="similarity">
    <text evidence="3 8">Belongs to the peptidase M17 family.</text>
</comment>
<comment type="cofactor">
    <cofactor evidence="8">
        <name>Mn(2+)</name>
        <dbReference type="ChEBI" id="CHEBI:29035"/>
    </cofactor>
    <text evidence="8">Binds 2 manganese ions per subunit.</text>
</comment>
<evidence type="ECO:0000256" key="8">
    <source>
        <dbReference type="HAMAP-Rule" id="MF_00181"/>
    </source>
</evidence>
<sequence>MSEPVTLSFARLTAAPKGVLIVLTDESLAFGTQTQKLLKGADRAVTRAFDAERFKGKAWSSLDLLAPAGLDAPRLVVISLGKAGELKASDFLKLGGLVAGKIPSSAREATVVLDLPGTKVAPEAAAEVALGIRLRRYTFDRYKTKKKDEAEHGPLAVTLLVSDEAATKRTFAAREAVGDGVLLARDLVNEPANVLDPPEFARRAEEHLSGVGVEVEVLDDEALARAGMRALLGVGQGSIKESRVVVMRWNGGPKDEAPVAFIGKGVTFDTGGISIKPAAGMEDMKGDMGGAACVTGLMYALAARKAKVNAVGLIGLVENMPDGAAQRPGDIVASLSGQTIEIINTDAEGRLVLCDVLWYAKERFKPKFMIDLATLTGAILVALGSEYAGLFSNDDTLSERLAKAGQETGERVWRMPLGPEYDKLIDSKFADMKNTGGRHAGSITAAQFLQRFVEKTPWAHLDVAGTAMSSPASDINKSWGSGWGVRLLDQLVKDNYEG</sequence>
<dbReference type="PANTHER" id="PTHR11963">
    <property type="entry name" value="LEUCINE AMINOPEPTIDASE-RELATED"/>
    <property type="match status" value="1"/>
</dbReference>
<dbReference type="KEGG" id="xdi:EZH22_26465"/>
<keyword evidence="8" id="KW-0963">Cytoplasm</keyword>
<evidence type="ECO:0000256" key="1">
    <source>
        <dbReference type="ARBA" id="ARBA00000135"/>
    </source>
</evidence>
<reference evidence="10 11" key="1">
    <citation type="submission" date="2020-10" db="EMBL/GenBank/DDBJ databases">
        <title>Degradation of 1,4-Dioxane by Xanthobacter sp. YN2, via a Novel Group-2 Soluble Di-Iron Monooxygenase.</title>
        <authorList>
            <person name="Ma F."/>
            <person name="Wang Y."/>
            <person name="Yang J."/>
            <person name="Guo H."/>
            <person name="Su D."/>
            <person name="Yu L."/>
        </authorList>
    </citation>
    <scope>NUCLEOTIDE SEQUENCE [LARGE SCALE GENOMIC DNA]</scope>
    <source>
        <strain evidence="10 11">YN2</strain>
    </source>
</reference>
<evidence type="ECO:0000256" key="7">
    <source>
        <dbReference type="ARBA" id="ARBA00023211"/>
    </source>
</evidence>
<dbReference type="EC" id="3.4.11.10" evidence="8"/>
<comment type="function">
    <text evidence="8">Presumably involved in the processing and regular turnover of intracellular proteins. Catalyzes the removal of unsubstituted N-terminal amino acids from various peptides.</text>
</comment>
<organism evidence="10 11">
    <name type="scientific">Xanthobacter dioxanivorans</name>
    <dbReference type="NCBI Taxonomy" id="2528964"/>
    <lineage>
        <taxon>Bacteria</taxon>
        <taxon>Pseudomonadati</taxon>
        <taxon>Pseudomonadota</taxon>
        <taxon>Alphaproteobacteria</taxon>
        <taxon>Hyphomicrobiales</taxon>
        <taxon>Xanthobacteraceae</taxon>
        <taxon>Xanthobacter</taxon>
    </lineage>
</organism>
<evidence type="ECO:0000256" key="2">
    <source>
        <dbReference type="ARBA" id="ARBA00000967"/>
    </source>
</evidence>
<dbReference type="HAMAP" id="MF_00181">
    <property type="entry name" value="Cytosol_peptidase_M17"/>
    <property type="match status" value="1"/>
</dbReference>
<feature type="binding site" evidence="8">
    <location>
        <position position="346"/>
    </location>
    <ligand>
        <name>Mn(2+)</name>
        <dbReference type="ChEBI" id="CHEBI:29035"/>
        <label>1</label>
    </ligand>
</feature>
<dbReference type="GO" id="GO:0030145">
    <property type="term" value="F:manganese ion binding"/>
    <property type="evidence" value="ECO:0007669"/>
    <property type="project" value="UniProtKB-UniRule"/>
</dbReference>
<dbReference type="NCBIfam" id="NF002075">
    <property type="entry name" value="PRK00913.2-2"/>
    <property type="match status" value="1"/>
</dbReference>
<dbReference type="GO" id="GO:0070006">
    <property type="term" value="F:metalloaminopeptidase activity"/>
    <property type="evidence" value="ECO:0007669"/>
    <property type="project" value="InterPro"/>
</dbReference>
<dbReference type="EMBL" id="CP063362">
    <property type="protein sequence ID" value="QRG06447.1"/>
    <property type="molecule type" value="Genomic_DNA"/>
</dbReference>
<feature type="binding site" evidence="8">
    <location>
        <position position="287"/>
    </location>
    <ligand>
        <name>Mn(2+)</name>
        <dbReference type="ChEBI" id="CHEBI:29035"/>
        <label>2</label>
    </ligand>
</feature>
<dbReference type="CDD" id="cd00433">
    <property type="entry name" value="Peptidase_M17"/>
    <property type="match status" value="1"/>
</dbReference>
<feature type="domain" description="Cytosol aminopeptidase" evidence="9">
    <location>
        <begin position="344"/>
        <end position="351"/>
    </location>
</feature>
<evidence type="ECO:0000313" key="11">
    <source>
        <dbReference type="Proteomes" id="UP000596427"/>
    </source>
</evidence>
<proteinExistence type="inferred from homology"/>
<keyword evidence="7 8" id="KW-0464">Manganese</keyword>
<feature type="binding site" evidence="8">
    <location>
        <position position="264"/>
    </location>
    <ligand>
        <name>Mn(2+)</name>
        <dbReference type="ChEBI" id="CHEBI:29035"/>
        <label>2</label>
    </ligand>
</feature>
<feature type="active site" evidence="8">
    <location>
        <position position="276"/>
    </location>
</feature>
<keyword evidence="11" id="KW-1185">Reference proteome</keyword>
<evidence type="ECO:0000259" key="9">
    <source>
        <dbReference type="PROSITE" id="PS00631"/>
    </source>
</evidence>
<dbReference type="Gene3D" id="3.40.630.10">
    <property type="entry name" value="Zn peptidases"/>
    <property type="match status" value="1"/>
</dbReference>
<keyword evidence="8" id="KW-0479">Metal-binding</keyword>
<dbReference type="InterPro" id="IPR023042">
    <property type="entry name" value="Peptidase_M17_leu_NH2_pept"/>
</dbReference>
<dbReference type="Proteomes" id="UP000596427">
    <property type="component" value="Chromosome"/>
</dbReference>
<comment type="subcellular location">
    <subcellularLocation>
        <location evidence="8">Cytoplasm</location>
    </subcellularLocation>
</comment>
<dbReference type="PANTHER" id="PTHR11963:SF23">
    <property type="entry name" value="CYTOSOL AMINOPEPTIDASE"/>
    <property type="match status" value="1"/>
</dbReference>
<gene>
    <name evidence="8" type="primary">pepA</name>
    <name evidence="10" type="ORF">EZH22_26465</name>
</gene>
<evidence type="ECO:0000313" key="10">
    <source>
        <dbReference type="EMBL" id="QRG06447.1"/>
    </source>
</evidence>
<dbReference type="InterPro" id="IPR011356">
    <property type="entry name" value="Leucine_aapep/pepB"/>
</dbReference>
<dbReference type="GO" id="GO:0005737">
    <property type="term" value="C:cytoplasm"/>
    <property type="evidence" value="ECO:0007669"/>
    <property type="project" value="UniProtKB-SubCell"/>
</dbReference>
<dbReference type="NCBIfam" id="NF002077">
    <property type="entry name" value="PRK00913.2-4"/>
    <property type="match status" value="1"/>
</dbReference>
<dbReference type="InterPro" id="IPR043472">
    <property type="entry name" value="Macro_dom-like"/>
</dbReference>
<keyword evidence="6 8" id="KW-0378">Hydrolase</keyword>
<evidence type="ECO:0000256" key="3">
    <source>
        <dbReference type="ARBA" id="ARBA00009528"/>
    </source>
</evidence>
<dbReference type="PROSITE" id="PS00631">
    <property type="entry name" value="CYTOSOL_AP"/>
    <property type="match status" value="1"/>
</dbReference>
<dbReference type="AlphaFoldDB" id="A0A974PMQ9"/>
<keyword evidence="5 8" id="KW-0645">Protease</keyword>
<evidence type="ECO:0000256" key="5">
    <source>
        <dbReference type="ARBA" id="ARBA00022670"/>
    </source>
</evidence>
<accession>A0A974PMQ9</accession>